<dbReference type="Proteomes" id="UP001589755">
    <property type="component" value="Unassembled WGS sequence"/>
</dbReference>
<feature type="signal peptide" evidence="1">
    <location>
        <begin position="1"/>
        <end position="28"/>
    </location>
</feature>
<comment type="caution">
    <text evidence="2">The sequence shown here is derived from an EMBL/GenBank/DDBJ whole genome shotgun (WGS) entry which is preliminary data.</text>
</comment>
<protein>
    <recommendedName>
        <fullName evidence="4">Secreted protein</fullName>
    </recommendedName>
</protein>
<dbReference type="RefSeq" id="WP_261521287.1">
    <property type="nucleotide sequence ID" value="NZ_JAODNW010000017.1"/>
</dbReference>
<name>A0ABV6D7B3_9HYPH</name>
<accession>A0ABV6D7B3</accession>
<reference evidence="2 3" key="1">
    <citation type="submission" date="2024-09" db="EMBL/GenBank/DDBJ databases">
        <authorList>
            <person name="Sun Q."/>
            <person name="Mori K."/>
        </authorList>
    </citation>
    <scope>NUCLEOTIDE SEQUENCE [LARGE SCALE GENOMIC DNA]</scope>
    <source>
        <strain evidence="2 3">CCM 8543</strain>
    </source>
</reference>
<gene>
    <name evidence="2" type="ORF">ACFFJ2_08860</name>
</gene>
<dbReference type="EMBL" id="JBHLXD010000012">
    <property type="protein sequence ID" value="MFC0208507.1"/>
    <property type="molecule type" value="Genomic_DNA"/>
</dbReference>
<organism evidence="2 3">
    <name type="scientific">Chelativorans intermedius</name>
    <dbReference type="NCBI Taxonomy" id="515947"/>
    <lineage>
        <taxon>Bacteria</taxon>
        <taxon>Pseudomonadati</taxon>
        <taxon>Pseudomonadota</taxon>
        <taxon>Alphaproteobacteria</taxon>
        <taxon>Hyphomicrobiales</taxon>
        <taxon>Phyllobacteriaceae</taxon>
        <taxon>Chelativorans</taxon>
    </lineage>
</organism>
<evidence type="ECO:0000313" key="2">
    <source>
        <dbReference type="EMBL" id="MFC0208507.1"/>
    </source>
</evidence>
<evidence type="ECO:0000313" key="3">
    <source>
        <dbReference type="Proteomes" id="UP001589755"/>
    </source>
</evidence>
<feature type="chain" id="PRO_5046987899" description="Secreted protein" evidence="1">
    <location>
        <begin position="29"/>
        <end position="116"/>
    </location>
</feature>
<proteinExistence type="predicted"/>
<evidence type="ECO:0008006" key="4">
    <source>
        <dbReference type="Google" id="ProtNLM"/>
    </source>
</evidence>
<sequence>MFFSGLLPSGRGLAAIALFAWAAVPAFAGGEISYSDSFGNLVVHSPGGYKRIVVGRGHLAAGPRAQGPKVVYLEERDGALYLRERRRCRHGVRLHGRSYMYGLPENVLPVPAASCR</sequence>
<keyword evidence="1" id="KW-0732">Signal</keyword>
<evidence type="ECO:0000256" key="1">
    <source>
        <dbReference type="SAM" id="SignalP"/>
    </source>
</evidence>
<keyword evidence="3" id="KW-1185">Reference proteome</keyword>